<gene>
    <name evidence="2" type="ORF">ACFOZ4_37230</name>
</gene>
<keyword evidence="1" id="KW-1133">Transmembrane helix</keyword>
<dbReference type="InterPro" id="IPR036259">
    <property type="entry name" value="MFS_trans_sf"/>
</dbReference>
<evidence type="ECO:0000313" key="2">
    <source>
        <dbReference type="EMBL" id="MFC4136282.1"/>
    </source>
</evidence>
<feature type="transmembrane region" description="Helical" evidence="1">
    <location>
        <begin position="63"/>
        <end position="87"/>
    </location>
</feature>
<comment type="caution">
    <text evidence="2">The sequence shown here is derived from an EMBL/GenBank/DDBJ whole genome shotgun (WGS) entry which is preliminary data.</text>
</comment>
<reference evidence="3" key="1">
    <citation type="journal article" date="2019" name="Int. J. Syst. Evol. Microbiol.">
        <title>The Global Catalogue of Microorganisms (GCM) 10K type strain sequencing project: providing services to taxonomists for standard genome sequencing and annotation.</title>
        <authorList>
            <consortium name="The Broad Institute Genomics Platform"/>
            <consortium name="The Broad Institute Genome Sequencing Center for Infectious Disease"/>
            <person name="Wu L."/>
            <person name="Ma J."/>
        </authorList>
    </citation>
    <scope>NUCLEOTIDE SEQUENCE [LARGE SCALE GENOMIC DNA]</scope>
    <source>
        <strain evidence="3">CGMCC 4.7289</strain>
    </source>
</reference>
<keyword evidence="1" id="KW-0812">Transmembrane</keyword>
<proteinExistence type="predicted"/>
<dbReference type="EMBL" id="JBHSAY010000029">
    <property type="protein sequence ID" value="MFC4136282.1"/>
    <property type="molecule type" value="Genomic_DNA"/>
</dbReference>
<dbReference type="SUPFAM" id="SSF103473">
    <property type="entry name" value="MFS general substrate transporter"/>
    <property type="match status" value="1"/>
</dbReference>
<protein>
    <submittedName>
        <fullName evidence="2">Uncharacterized protein</fullName>
    </submittedName>
</protein>
<dbReference type="RefSeq" id="WP_253751159.1">
    <property type="nucleotide sequence ID" value="NZ_JAMZDZ010000001.1"/>
</dbReference>
<evidence type="ECO:0000313" key="3">
    <source>
        <dbReference type="Proteomes" id="UP001595816"/>
    </source>
</evidence>
<dbReference type="Proteomes" id="UP001595816">
    <property type="component" value="Unassembled WGS sequence"/>
</dbReference>
<keyword evidence="1" id="KW-0472">Membrane</keyword>
<organism evidence="2 3">
    <name type="scientific">Hamadaea flava</name>
    <dbReference type="NCBI Taxonomy" id="1742688"/>
    <lineage>
        <taxon>Bacteria</taxon>
        <taxon>Bacillati</taxon>
        <taxon>Actinomycetota</taxon>
        <taxon>Actinomycetes</taxon>
        <taxon>Micromonosporales</taxon>
        <taxon>Micromonosporaceae</taxon>
        <taxon>Hamadaea</taxon>
    </lineage>
</organism>
<feature type="transmembrane region" description="Helical" evidence="1">
    <location>
        <begin position="99"/>
        <end position="123"/>
    </location>
</feature>
<name>A0ABV8LYV2_9ACTN</name>
<feature type="transmembrane region" description="Helical" evidence="1">
    <location>
        <begin position="23"/>
        <end position="42"/>
    </location>
</feature>
<keyword evidence="3" id="KW-1185">Reference proteome</keyword>
<accession>A0ABV8LYV2</accession>
<sequence length="124" mass="13287">MELPVESPTDTIATEKVDDPTLAYAWIGALAAIMSLGGAWATGVGLRAWIPDYHLPPHPWRDLLVRFALVGMAMAPSVVAIVCGWHARRRGLVRALTPAAIGLLIGLFWLTTYAVAAASEVLAR</sequence>
<evidence type="ECO:0000256" key="1">
    <source>
        <dbReference type="SAM" id="Phobius"/>
    </source>
</evidence>